<sequence length="111" mass="12025">MFKIISSVLLVIFVSSILFSTVDAGITNVTQVDKSFVIEFTPNNMIWTAQQTRNKGMTTNIMSYCTQDGSSPMFCNLPSVPACDTIRLVGINGIGIGTTSMLFPFNCTVVA</sequence>
<name>F4PSK5_CACFS</name>
<dbReference type="AlphaFoldDB" id="F4PSK5"/>
<dbReference type="Proteomes" id="UP000007797">
    <property type="component" value="Unassembled WGS sequence"/>
</dbReference>
<keyword evidence="3" id="KW-1185">Reference proteome</keyword>
<reference evidence="3" key="1">
    <citation type="journal article" date="2011" name="Genome Res.">
        <title>Phylogeny-wide analysis of social amoeba genomes highlights ancient origins for complex intercellular communication.</title>
        <authorList>
            <person name="Heidel A.J."/>
            <person name="Lawal H.M."/>
            <person name="Felder M."/>
            <person name="Schilde C."/>
            <person name="Helps N.R."/>
            <person name="Tunggal B."/>
            <person name="Rivero F."/>
            <person name="John U."/>
            <person name="Schleicher M."/>
            <person name="Eichinger L."/>
            <person name="Platzer M."/>
            <person name="Noegel A.A."/>
            <person name="Schaap P."/>
            <person name="Gloeckner G."/>
        </authorList>
    </citation>
    <scope>NUCLEOTIDE SEQUENCE [LARGE SCALE GENOMIC DNA]</scope>
    <source>
        <strain evidence="3">SH3</strain>
    </source>
</reference>
<protein>
    <recommendedName>
        <fullName evidence="4">Transmembrane protein</fullName>
    </recommendedName>
</protein>
<proteinExistence type="predicted"/>
<dbReference type="KEGG" id="dfa:DFA_00558"/>
<evidence type="ECO:0008006" key="4">
    <source>
        <dbReference type="Google" id="ProtNLM"/>
    </source>
</evidence>
<keyword evidence="1" id="KW-0732">Signal</keyword>
<evidence type="ECO:0000256" key="1">
    <source>
        <dbReference type="SAM" id="SignalP"/>
    </source>
</evidence>
<feature type="chain" id="PRO_5003313337" description="Transmembrane protein" evidence="1">
    <location>
        <begin position="25"/>
        <end position="111"/>
    </location>
</feature>
<gene>
    <name evidence="2" type="ORF">DFA_00558</name>
</gene>
<dbReference type="GeneID" id="14873770"/>
<accession>F4PSK5</accession>
<organism evidence="2 3">
    <name type="scientific">Cavenderia fasciculata</name>
    <name type="common">Slime mold</name>
    <name type="synonym">Dictyostelium fasciculatum</name>
    <dbReference type="NCBI Taxonomy" id="261658"/>
    <lineage>
        <taxon>Eukaryota</taxon>
        <taxon>Amoebozoa</taxon>
        <taxon>Evosea</taxon>
        <taxon>Eumycetozoa</taxon>
        <taxon>Dictyostelia</taxon>
        <taxon>Acytosteliales</taxon>
        <taxon>Cavenderiaceae</taxon>
        <taxon>Cavenderia</taxon>
    </lineage>
</organism>
<evidence type="ECO:0000313" key="3">
    <source>
        <dbReference type="Proteomes" id="UP000007797"/>
    </source>
</evidence>
<dbReference type="RefSeq" id="XP_004358547.1">
    <property type="nucleotide sequence ID" value="XM_004358490.1"/>
</dbReference>
<evidence type="ECO:0000313" key="2">
    <source>
        <dbReference type="EMBL" id="EGG20697.1"/>
    </source>
</evidence>
<dbReference type="EMBL" id="GL883010">
    <property type="protein sequence ID" value="EGG20697.1"/>
    <property type="molecule type" value="Genomic_DNA"/>
</dbReference>
<feature type="signal peptide" evidence="1">
    <location>
        <begin position="1"/>
        <end position="24"/>
    </location>
</feature>